<gene>
    <name evidence="2" type="ORF">E0H50_06040</name>
</gene>
<reference evidence="2 3" key="1">
    <citation type="submission" date="2019-02" db="EMBL/GenBank/DDBJ databases">
        <title>Kribbella capetownensis sp. nov. and Kribbella speibonae sp. nov., isolated from soil.</title>
        <authorList>
            <person name="Curtis S.M."/>
            <person name="Norton I."/>
            <person name="Everest G.J."/>
            <person name="Meyers P.R."/>
        </authorList>
    </citation>
    <scope>NUCLEOTIDE SEQUENCE [LARGE SCALE GENOMIC DNA]</scope>
    <source>
        <strain evidence="2 3">DSM 27082</strain>
    </source>
</reference>
<evidence type="ECO:0000313" key="3">
    <source>
        <dbReference type="Proteomes" id="UP000292695"/>
    </source>
</evidence>
<keyword evidence="1" id="KW-1133">Transmembrane helix</keyword>
<keyword evidence="1" id="KW-0472">Membrane</keyword>
<evidence type="ECO:0000313" key="2">
    <source>
        <dbReference type="EMBL" id="TCC39487.1"/>
    </source>
</evidence>
<feature type="transmembrane region" description="Helical" evidence="1">
    <location>
        <begin position="39"/>
        <end position="56"/>
    </location>
</feature>
<keyword evidence="3" id="KW-1185">Reference proteome</keyword>
<name>A0A4R0J1F9_9ACTN</name>
<dbReference type="Proteomes" id="UP000292695">
    <property type="component" value="Unassembled WGS sequence"/>
</dbReference>
<organism evidence="2 3">
    <name type="scientific">Kribbella sindirgiensis</name>
    <dbReference type="NCBI Taxonomy" id="1124744"/>
    <lineage>
        <taxon>Bacteria</taxon>
        <taxon>Bacillati</taxon>
        <taxon>Actinomycetota</taxon>
        <taxon>Actinomycetes</taxon>
        <taxon>Propionibacteriales</taxon>
        <taxon>Kribbellaceae</taxon>
        <taxon>Kribbella</taxon>
    </lineage>
</organism>
<accession>A0A4R0J1F9</accession>
<dbReference type="RefSeq" id="WP_131285568.1">
    <property type="nucleotide sequence ID" value="NZ_SJKA01000002.1"/>
</dbReference>
<dbReference type="EMBL" id="SJKA01000002">
    <property type="protein sequence ID" value="TCC39487.1"/>
    <property type="molecule type" value="Genomic_DNA"/>
</dbReference>
<keyword evidence="1" id="KW-0812">Transmembrane</keyword>
<evidence type="ECO:0000256" key="1">
    <source>
        <dbReference type="SAM" id="Phobius"/>
    </source>
</evidence>
<feature type="transmembrane region" description="Helical" evidence="1">
    <location>
        <begin position="12"/>
        <end position="33"/>
    </location>
</feature>
<comment type="caution">
    <text evidence="2">The sequence shown here is derived from an EMBL/GenBank/DDBJ whole genome shotgun (WGS) entry which is preliminary data.</text>
</comment>
<dbReference type="OrthoDB" id="9924550at2"/>
<sequence length="241" mass="25453">MTLEGASLSRLERAVCAVVGLATGGAGGVAVFVDGSNVGGVPLLIGVGALFGYLAVSGQRLSQVKVGNSEASFIGRILRDPTVSDEAKAEVAERLDEVPLPSGTQRAVNEILDARAAADAYRRQVIGAVERLAGAEITARATEDQPPRHWDLLLGSGDRIAVEITWRGRPQTPDQVTEMLQMTAAHSFEAYGLIITNQPVPGGARYEPQDELWLGVSWSSPADDVNLAAALQELLRASRAD</sequence>
<protein>
    <submittedName>
        <fullName evidence="2">Uncharacterized protein</fullName>
    </submittedName>
</protein>
<dbReference type="AlphaFoldDB" id="A0A4R0J1F9"/>
<proteinExistence type="predicted"/>